<dbReference type="AlphaFoldDB" id="G4M559"/>
<dbReference type="Pfam" id="PF12395">
    <property type="entry name" value="DUF3658"/>
    <property type="match status" value="1"/>
</dbReference>
<accession>G4M559</accession>
<feature type="domain" description="DUF3658" evidence="2">
    <location>
        <begin position="161"/>
        <end position="265"/>
    </location>
</feature>
<evidence type="ECO:0000259" key="1">
    <source>
        <dbReference type="Pfam" id="PF08874"/>
    </source>
</evidence>
<feature type="domain" description="DUF1835" evidence="1">
    <location>
        <begin position="8"/>
        <end position="120"/>
    </location>
</feature>
<reference evidence="3 4" key="1">
    <citation type="submission" date="2011-09" db="EMBL/GenBank/DDBJ databases">
        <authorList>
            <person name="Carlier A."/>
        </authorList>
    </citation>
    <scope>NUCLEOTIDE SEQUENCE [LARGE SCALE GENOMIC DNA]</scope>
    <source>
        <strain evidence="3 4">UZHbot1</strain>
    </source>
</reference>
<gene>
    <name evidence="3" type="ORF">BKIR_c131_5244</name>
</gene>
<evidence type="ECO:0008006" key="5">
    <source>
        <dbReference type="Google" id="ProtNLM"/>
    </source>
</evidence>
<protein>
    <recommendedName>
        <fullName evidence="5">DUF1835 domain-containing protein</fullName>
    </recommendedName>
</protein>
<dbReference type="BioCyc" id="CBUR1055526:G10QW-2302-MONOMER"/>
<sequence>MPTPMNTIHVASGDCAARSLTEALRLAERGDRVIALGDDLAVGPIRDIDESALTRAAFWRQVLNSATDFEDELEEQLEMLARLARSDAQIVVWRGQSAADQLTLRRVAYHLRNAPQRLNEAKLSHDDLTIATDDSNPERVGRADRATAVGMFSPKQLLAKLPNAAPISVLRISRLALEWQEAKYANAKTRRLRDNMLTAGTWLDVVDEALLDLAGPEWKSARQIAGAAMGQRFDFMLSDSVAFWRYRELVTAGRLKIRGTPSDIAQAELRR</sequence>
<keyword evidence="4" id="KW-1185">Reference proteome</keyword>
<evidence type="ECO:0000313" key="4">
    <source>
        <dbReference type="Proteomes" id="UP000003511"/>
    </source>
</evidence>
<comment type="caution">
    <text evidence="3">The sequence shown here is derived from an EMBL/GenBank/DDBJ whole genome shotgun (WGS) entry which is preliminary data.</text>
</comment>
<dbReference type="STRING" id="1055526.BKIR_c131_5244"/>
<dbReference type="Proteomes" id="UP000003511">
    <property type="component" value="Unassembled WGS sequence"/>
</dbReference>
<dbReference type="InterPro" id="IPR022123">
    <property type="entry name" value="DUF3658"/>
</dbReference>
<organism evidence="3 4">
    <name type="scientific">Candidatus Paraburkholderia kirkii UZHbot1</name>
    <dbReference type="NCBI Taxonomy" id="1055526"/>
    <lineage>
        <taxon>Bacteria</taxon>
        <taxon>Pseudomonadati</taxon>
        <taxon>Pseudomonadota</taxon>
        <taxon>Betaproteobacteria</taxon>
        <taxon>Burkholderiales</taxon>
        <taxon>Burkholderiaceae</taxon>
        <taxon>Paraburkholderia</taxon>
    </lineage>
</organism>
<dbReference type="Pfam" id="PF08874">
    <property type="entry name" value="DUF1835"/>
    <property type="match status" value="1"/>
</dbReference>
<evidence type="ECO:0000313" key="3">
    <source>
        <dbReference type="EMBL" id="CCD36286.1"/>
    </source>
</evidence>
<evidence type="ECO:0000259" key="2">
    <source>
        <dbReference type="Pfam" id="PF12395"/>
    </source>
</evidence>
<reference evidence="3 4" key="2">
    <citation type="submission" date="2011-10" db="EMBL/GenBank/DDBJ databases">
        <title>Draft genome sequence of Candidatus Burkholderia kirkii.</title>
        <authorList>
            <person name="Carlier A.L."/>
            <person name="Eberl L."/>
        </authorList>
    </citation>
    <scope>NUCLEOTIDE SEQUENCE [LARGE SCALE GENOMIC DNA]</scope>
    <source>
        <strain evidence="3 4">UZHbot1</strain>
    </source>
</reference>
<dbReference type="InterPro" id="IPR014973">
    <property type="entry name" value="DUF1835"/>
</dbReference>
<proteinExistence type="predicted"/>
<dbReference type="HOGENOM" id="CLU_1053229_0_0_4"/>
<dbReference type="EMBL" id="CAFE01000039">
    <property type="protein sequence ID" value="CCD36286.1"/>
    <property type="molecule type" value="Genomic_DNA"/>
</dbReference>
<name>G4M559_9BURK</name>